<dbReference type="InterPro" id="IPR009011">
    <property type="entry name" value="Man6P_isomerase_rcpt-bd_dom_sf"/>
</dbReference>
<reference evidence="3" key="1">
    <citation type="submission" date="2021-02" db="EMBL/GenBank/DDBJ databases">
        <authorList>
            <person name="Dougan E. K."/>
            <person name="Rhodes N."/>
            <person name="Thang M."/>
            <person name="Chan C."/>
        </authorList>
    </citation>
    <scope>NUCLEOTIDE SEQUENCE</scope>
</reference>
<protein>
    <submittedName>
        <fullName evidence="3">PSL4 protein</fullName>
    </submittedName>
</protein>
<dbReference type="InterPro" id="IPR036607">
    <property type="entry name" value="PRKCSH"/>
</dbReference>
<feature type="domain" description="Glucosidase 2 subunit beta-like" evidence="2">
    <location>
        <begin position="101"/>
        <end position="200"/>
    </location>
</feature>
<keyword evidence="4" id="KW-1185">Reference proteome</keyword>
<evidence type="ECO:0000313" key="3">
    <source>
        <dbReference type="EMBL" id="CAE7154789.1"/>
    </source>
</evidence>
<evidence type="ECO:0000313" key="4">
    <source>
        <dbReference type="Proteomes" id="UP000649617"/>
    </source>
</evidence>
<dbReference type="SUPFAM" id="SSF50911">
    <property type="entry name" value="Mannose 6-phosphate receptor domain"/>
    <property type="match status" value="1"/>
</dbReference>
<organism evidence="3 4">
    <name type="scientific">Symbiodinium pilosum</name>
    <name type="common">Dinoflagellate</name>
    <dbReference type="NCBI Taxonomy" id="2952"/>
    <lineage>
        <taxon>Eukaryota</taxon>
        <taxon>Sar</taxon>
        <taxon>Alveolata</taxon>
        <taxon>Dinophyceae</taxon>
        <taxon>Suessiales</taxon>
        <taxon>Symbiodiniaceae</taxon>
        <taxon>Symbiodinium</taxon>
    </lineage>
</organism>
<evidence type="ECO:0000259" key="2">
    <source>
        <dbReference type="Pfam" id="PF13015"/>
    </source>
</evidence>
<dbReference type="OrthoDB" id="424329at2759"/>
<dbReference type="InterPro" id="IPR039794">
    <property type="entry name" value="Gtb1-like"/>
</dbReference>
<dbReference type="Pfam" id="PF13015">
    <property type="entry name" value="PRKCSH_1"/>
    <property type="match status" value="1"/>
</dbReference>
<sequence>MLPKPKRLWQSQQHGLEGSQSMPVGPWMIAKQKQGYQVPSNVGLGPSPTRKLYAVTEALDPKGSWSAGMRPTLSRKGKLFALEGKLAAANSGLRWFSLIEQCVQERFFDKQFKVCFFRDARQGSVHLGSFDGWETREMGRKVQKAMLFTGGQRCPAGPPRSLKVWLTCSGLVELLDVSETSLCTYEAVASTPGACELEDLPGSSQEEVLTPYDDLSAATGG</sequence>
<comment type="caution">
    <text evidence="3">The sequence shown here is derived from an EMBL/GenBank/DDBJ whole genome shotgun (WGS) entry which is preliminary data.</text>
</comment>
<gene>
    <name evidence="3" type="primary">PSL4</name>
    <name evidence="3" type="ORF">SPIL2461_LOCUS309</name>
</gene>
<dbReference type="PANTHER" id="PTHR12630">
    <property type="entry name" value="N-LINKED OLIGOSACCHARIDE PROCESSING"/>
    <property type="match status" value="1"/>
</dbReference>
<dbReference type="Proteomes" id="UP000649617">
    <property type="component" value="Unassembled WGS sequence"/>
</dbReference>
<feature type="region of interest" description="Disordered" evidence="1">
    <location>
        <begin position="1"/>
        <end position="23"/>
    </location>
</feature>
<dbReference type="Gene3D" id="2.70.130.10">
    <property type="entry name" value="Mannose-6-phosphate receptor binding domain"/>
    <property type="match status" value="1"/>
</dbReference>
<proteinExistence type="predicted"/>
<dbReference type="GO" id="GO:0006491">
    <property type="term" value="P:N-glycan processing"/>
    <property type="evidence" value="ECO:0007669"/>
    <property type="project" value="TreeGrafter"/>
</dbReference>
<evidence type="ECO:0000256" key="1">
    <source>
        <dbReference type="SAM" id="MobiDB-lite"/>
    </source>
</evidence>
<dbReference type="AlphaFoldDB" id="A0A812IU11"/>
<name>A0A812IU11_SYMPI</name>
<accession>A0A812IU11</accession>
<feature type="compositionally biased region" description="Polar residues" evidence="1">
    <location>
        <begin position="9"/>
        <end position="22"/>
    </location>
</feature>
<dbReference type="PANTHER" id="PTHR12630:SF1">
    <property type="entry name" value="GLUCOSIDASE 2 SUBUNIT BETA"/>
    <property type="match status" value="1"/>
</dbReference>
<dbReference type="EMBL" id="CAJNIZ010000159">
    <property type="protein sequence ID" value="CAE7154789.1"/>
    <property type="molecule type" value="Genomic_DNA"/>
</dbReference>
<dbReference type="GO" id="GO:0017177">
    <property type="term" value="C:glucosidase II complex"/>
    <property type="evidence" value="ECO:0007669"/>
    <property type="project" value="TreeGrafter"/>
</dbReference>